<evidence type="ECO:0000259" key="3">
    <source>
        <dbReference type="PROSITE" id="PS51324"/>
    </source>
</evidence>
<dbReference type="GO" id="GO:0003756">
    <property type="term" value="F:protein disulfide isomerase activity"/>
    <property type="evidence" value="ECO:0007669"/>
    <property type="project" value="TreeGrafter"/>
</dbReference>
<evidence type="ECO:0000256" key="1">
    <source>
        <dbReference type="SAM" id="Phobius"/>
    </source>
</evidence>
<dbReference type="PROSITE" id="PS00194">
    <property type="entry name" value="THIOREDOXIN_1"/>
    <property type="match status" value="1"/>
</dbReference>
<dbReference type="GO" id="GO:0006457">
    <property type="term" value="P:protein folding"/>
    <property type="evidence" value="ECO:0007669"/>
    <property type="project" value="TreeGrafter"/>
</dbReference>
<protein>
    <recommendedName>
        <fullName evidence="7">Sulfhydryl oxidase</fullName>
    </recommendedName>
</protein>
<dbReference type="InterPro" id="IPR017905">
    <property type="entry name" value="ERV/ALR_sulphydryl_oxidase"/>
</dbReference>
<name>A0A8T1WLM1_9STRA</name>
<dbReference type="InterPro" id="IPR039798">
    <property type="entry name" value="Sulfhydryl_oxidase"/>
</dbReference>
<dbReference type="GO" id="GO:0016971">
    <property type="term" value="F:flavin-dependent sulfhydryl oxidase activity"/>
    <property type="evidence" value="ECO:0007669"/>
    <property type="project" value="InterPro"/>
</dbReference>
<comment type="caution">
    <text evidence="5">The sequence shown here is derived from an EMBL/GenBank/DDBJ whole genome shotgun (WGS) entry which is preliminary data.</text>
</comment>
<dbReference type="EMBL" id="JAGDFM010000009">
    <property type="protein sequence ID" value="KAG7392619.1"/>
    <property type="molecule type" value="Genomic_DNA"/>
</dbReference>
<dbReference type="AlphaFoldDB" id="A0A8T1WLM1"/>
<organism evidence="5 6">
    <name type="scientific">Phytophthora pseudosyringae</name>
    <dbReference type="NCBI Taxonomy" id="221518"/>
    <lineage>
        <taxon>Eukaryota</taxon>
        <taxon>Sar</taxon>
        <taxon>Stramenopiles</taxon>
        <taxon>Oomycota</taxon>
        <taxon>Peronosporomycetes</taxon>
        <taxon>Peronosporales</taxon>
        <taxon>Peronosporaceae</taxon>
        <taxon>Phytophthora</taxon>
    </lineage>
</organism>
<keyword evidence="1" id="KW-0812">Transmembrane</keyword>
<dbReference type="PANTHER" id="PTHR22897:SF8">
    <property type="entry name" value="SULFHYDRYL OXIDASE"/>
    <property type="match status" value="1"/>
</dbReference>
<dbReference type="CDD" id="cd02961">
    <property type="entry name" value="PDI_a_family"/>
    <property type="match status" value="1"/>
</dbReference>
<evidence type="ECO:0008006" key="7">
    <source>
        <dbReference type="Google" id="ProtNLM"/>
    </source>
</evidence>
<dbReference type="OrthoDB" id="59470at2759"/>
<keyword evidence="6" id="KW-1185">Reference proteome</keyword>
<gene>
    <name evidence="5" type="ORF">PHYPSEUDO_015007</name>
</gene>
<dbReference type="PANTHER" id="PTHR22897">
    <property type="entry name" value="QUIESCIN Q6-RELATED SULFHYDRYL OXIDASE"/>
    <property type="match status" value="1"/>
</dbReference>
<dbReference type="InterPro" id="IPR017937">
    <property type="entry name" value="Thioredoxin_CS"/>
</dbReference>
<keyword evidence="1" id="KW-0472">Membrane</keyword>
<dbReference type="PROSITE" id="PS51324">
    <property type="entry name" value="ERV_ALR"/>
    <property type="match status" value="1"/>
</dbReference>
<accession>A0A8T1WLM1</accession>
<proteinExistence type="predicted"/>
<feature type="chain" id="PRO_5035937444" description="Sulfhydryl oxidase" evidence="2">
    <location>
        <begin position="26"/>
        <end position="491"/>
    </location>
</feature>
<dbReference type="PROSITE" id="PS51352">
    <property type="entry name" value="THIOREDOXIN_2"/>
    <property type="match status" value="1"/>
</dbReference>
<evidence type="ECO:0000256" key="2">
    <source>
        <dbReference type="SAM" id="SignalP"/>
    </source>
</evidence>
<evidence type="ECO:0000259" key="4">
    <source>
        <dbReference type="PROSITE" id="PS51352"/>
    </source>
</evidence>
<feature type="transmembrane region" description="Helical" evidence="1">
    <location>
        <begin position="454"/>
        <end position="472"/>
    </location>
</feature>
<evidence type="ECO:0000313" key="5">
    <source>
        <dbReference type="EMBL" id="KAG7392619.1"/>
    </source>
</evidence>
<keyword evidence="1" id="KW-1133">Transmembrane helix</keyword>
<dbReference type="Pfam" id="PF04777">
    <property type="entry name" value="Evr1_Alr"/>
    <property type="match status" value="1"/>
</dbReference>
<dbReference type="GO" id="GO:0000139">
    <property type="term" value="C:Golgi membrane"/>
    <property type="evidence" value="ECO:0007669"/>
    <property type="project" value="TreeGrafter"/>
</dbReference>
<dbReference type="Pfam" id="PF00085">
    <property type="entry name" value="Thioredoxin"/>
    <property type="match status" value="1"/>
</dbReference>
<dbReference type="Proteomes" id="UP000694044">
    <property type="component" value="Unassembled WGS sequence"/>
</dbReference>
<reference evidence="5" key="1">
    <citation type="submission" date="2021-02" db="EMBL/GenBank/DDBJ databases">
        <authorList>
            <person name="Palmer J.M."/>
        </authorList>
    </citation>
    <scope>NUCLEOTIDE SEQUENCE</scope>
    <source>
        <strain evidence="5">SCRP734</strain>
    </source>
</reference>
<dbReference type="InterPro" id="IPR013766">
    <property type="entry name" value="Thioredoxin_domain"/>
</dbReference>
<feature type="signal peptide" evidence="2">
    <location>
        <begin position="1"/>
        <end position="25"/>
    </location>
</feature>
<dbReference type="GO" id="GO:0005615">
    <property type="term" value="C:extracellular space"/>
    <property type="evidence" value="ECO:0007669"/>
    <property type="project" value="TreeGrafter"/>
</dbReference>
<feature type="domain" description="ERV/ALR sulfhydryl oxidase" evidence="3">
    <location>
        <begin position="297"/>
        <end position="403"/>
    </location>
</feature>
<sequence length="491" mass="55357">MPRALLLSAASVAFIASGWLPSTSAIGPMRRDRGPLFTTSTVVRTLDVDDFDAMLNDTQTVWLVDFYSPWCPHCRQFGPQWEEVANVYANVNSIQLGAVDCTRQNEICDREDVHSYPGVKMYHVPPQAAEAITMPHAGNIYARHVAKWIEETLKENDMGPLIDVDEVYPKNPLRSDLKKIEFQFGDPVEPLHDDRSVDIQLKRLKDAGTMAVFTFEDGFFMGTTVLAGERFEAAEAWVRTLASAFPMKENRAALALLVDIMKQQERWKQGEWKEMLEKWKATANAMSHPPNLFASKDDLSLCTTFTCGLWALFHSLTVSDVGQLKPSEILSAIRLVVKHFFGCEECKRHFLKANPESVIRKLALRDEDGSHAVAFWIWTMHNTVNKVLSKPRWPTNLSCPNCYTANDQPLCLDPAQLNEEDIVAYIRSVYKIEGSVQFGQRTAITTSSLSSGRFTSVVVVVLLIAIFATVFHQHKHRLVGMKALKTRDHIA</sequence>
<keyword evidence="2" id="KW-0732">Signal</keyword>
<feature type="domain" description="Thioredoxin" evidence="4">
    <location>
        <begin position="28"/>
        <end position="154"/>
    </location>
</feature>
<evidence type="ECO:0000313" key="6">
    <source>
        <dbReference type="Proteomes" id="UP000694044"/>
    </source>
</evidence>